<evidence type="ECO:0000313" key="1">
    <source>
        <dbReference type="EMBL" id="EME81410.1"/>
    </source>
</evidence>
<proteinExistence type="predicted"/>
<keyword evidence="2" id="KW-1185">Reference proteome</keyword>
<sequence length="226" mass="25742">MARVERESVTAPPRHFRHSQPVLFTRSEHKEHDSAVHNAIGCHCNAARLQNDCFHLPDQNLLGVDLTNNREGWRRLSRRIVYLGNRMNRKPQVWEGPFLQGEASDGEAMCVSQSCSADTCKQEAQWRWLVFVQDVATGPRLRHANTQTPIFRTSYNLPSHGLQSLALAEMKRRIFKFDVTSPLPCQDSVPASGCTSTMRLLSRSPWRSPTISAELRDKQCHRQSPV</sequence>
<dbReference type="AlphaFoldDB" id="M2YUJ7"/>
<dbReference type="KEGG" id="pfj:MYCFIDRAFT_176687"/>
<dbReference type="Proteomes" id="UP000016932">
    <property type="component" value="Unassembled WGS sequence"/>
</dbReference>
<protein>
    <submittedName>
        <fullName evidence="1">Uncharacterized protein</fullName>
    </submittedName>
</protein>
<dbReference type="RefSeq" id="XP_007928605.1">
    <property type="nucleotide sequence ID" value="XM_007930414.1"/>
</dbReference>
<dbReference type="GeneID" id="19333610"/>
<organism evidence="1 2">
    <name type="scientific">Pseudocercospora fijiensis (strain CIRAD86)</name>
    <name type="common">Black leaf streak disease fungus</name>
    <name type="synonym">Mycosphaerella fijiensis</name>
    <dbReference type="NCBI Taxonomy" id="383855"/>
    <lineage>
        <taxon>Eukaryota</taxon>
        <taxon>Fungi</taxon>
        <taxon>Dikarya</taxon>
        <taxon>Ascomycota</taxon>
        <taxon>Pezizomycotina</taxon>
        <taxon>Dothideomycetes</taxon>
        <taxon>Dothideomycetidae</taxon>
        <taxon>Mycosphaerellales</taxon>
        <taxon>Mycosphaerellaceae</taxon>
        <taxon>Pseudocercospora</taxon>
    </lineage>
</organism>
<gene>
    <name evidence="1" type="ORF">MYCFIDRAFT_176687</name>
</gene>
<name>M2YUJ7_PSEFD</name>
<dbReference type="EMBL" id="KB446560">
    <property type="protein sequence ID" value="EME81410.1"/>
    <property type="molecule type" value="Genomic_DNA"/>
</dbReference>
<dbReference type="HOGENOM" id="CLU_1225236_0_0_1"/>
<evidence type="ECO:0000313" key="2">
    <source>
        <dbReference type="Proteomes" id="UP000016932"/>
    </source>
</evidence>
<accession>M2YUJ7</accession>
<reference evidence="1 2" key="1">
    <citation type="journal article" date="2012" name="PLoS Pathog.">
        <title>Diverse lifestyles and strategies of plant pathogenesis encoded in the genomes of eighteen Dothideomycetes fungi.</title>
        <authorList>
            <person name="Ohm R.A."/>
            <person name="Feau N."/>
            <person name="Henrissat B."/>
            <person name="Schoch C.L."/>
            <person name="Horwitz B.A."/>
            <person name="Barry K.W."/>
            <person name="Condon B.J."/>
            <person name="Copeland A.C."/>
            <person name="Dhillon B."/>
            <person name="Glaser F."/>
            <person name="Hesse C.N."/>
            <person name="Kosti I."/>
            <person name="LaButti K."/>
            <person name="Lindquist E.A."/>
            <person name="Lucas S."/>
            <person name="Salamov A.A."/>
            <person name="Bradshaw R.E."/>
            <person name="Ciuffetti L."/>
            <person name="Hamelin R.C."/>
            <person name="Kema G.H.J."/>
            <person name="Lawrence C."/>
            <person name="Scott J.A."/>
            <person name="Spatafora J.W."/>
            <person name="Turgeon B.G."/>
            <person name="de Wit P.J.G.M."/>
            <person name="Zhong S."/>
            <person name="Goodwin S.B."/>
            <person name="Grigoriev I.V."/>
        </authorList>
    </citation>
    <scope>NUCLEOTIDE SEQUENCE [LARGE SCALE GENOMIC DNA]</scope>
    <source>
        <strain evidence="1 2">CIRAD86</strain>
    </source>
</reference>
<dbReference type="VEuPathDB" id="FungiDB:MYCFIDRAFT_176687"/>